<dbReference type="PROSITE" id="PS50821">
    <property type="entry name" value="PAZ"/>
    <property type="match status" value="1"/>
</dbReference>
<dbReference type="SMART" id="SM00950">
    <property type="entry name" value="Piwi"/>
    <property type="match status" value="1"/>
</dbReference>
<accession>A0A9W8EHY6</accession>
<evidence type="ECO:0000313" key="3">
    <source>
        <dbReference type="EMBL" id="KAJ2008153.1"/>
    </source>
</evidence>
<dbReference type="Pfam" id="PF02171">
    <property type="entry name" value="Piwi"/>
    <property type="match status" value="1"/>
</dbReference>
<dbReference type="SUPFAM" id="SSF53098">
    <property type="entry name" value="Ribonuclease H-like"/>
    <property type="match status" value="1"/>
</dbReference>
<comment type="caution">
    <text evidence="3">The sequence shown here is derived from an EMBL/GenBank/DDBJ whole genome shotgun (WGS) entry which is preliminary data.</text>
</comment>
<dbReference type="InterPro" id="IPR032473">
    <property type="entry name" value="Argonaute_Mid_dom"/>
</dbReference>
<dbReference type="CDD" id="cd02846">
    <property type="entry name" value="PAZ_argonaute_like"/>
    <property type="match status" value="1"/>
</dbReference>
<dbReference type="InterPro" id="IPR032474">
    <property type="entry name" value="Argonaute_N"/>
</dbReference>
<dbReference type="Gene3D" id="3.30.420.10">
    <property type="entry name" value="Ribonuclease H-like superfamily/Ribonuclease H"/>
    <property type="match status" value="1"/>
</dbReference>
<dbReference type="Gene3D" id="3.40.50.2300">
    <property type="match status" value="1"/>
</dbReference>
<evidence type="ECO:0000259" key="1">
    <source>
        <dbReference type="PROSITE" id="PS50821"/>
    </source>
</evidence>
<dbReference type="InterPro" id="IPR003100">
    <property type="entry name" value="PAZ_dom"/>
</dbReference>
<dbReference type="InterPro" id="IPR036397">
    <property type="entry name" value="RNaseH_sf"/>
</dbReference>
<dbReference type="InterPro" id="IPR036085">
    <property type="entry name" value="PAZ_dom_sf"/>
</dbReference>
<proteinExistence type="predicted"/>
<dbReference type="PROSITE" id="PS50822">
    <property type="entry name" value="PIWI"/>
    <property type="match status" value="1"/>
</dbReference>
<dbReference type="Pfam" id="PF02170">
    <property type="entry name" value="PAZ"/>
    <property type="match status" value="1"/>
</dbReference>
<dbReference type="EMBL" id="JANBQF010000010">
    <property type="protein sequence ID" value="KAJ2008153.1"/>
    <property type="molecule type" value="Genomic_DNA"/>
</dbReference>
<evidence type="ECO:0000259" key="2">
    <source>
        <dbReference type="PROSITE" id="PS50822"/>
    </source>
</evidence>
<organism evidence="3 4">
    <name type="scientific">Coemansia thaxteri</name>
    <dbReference type="NCBI Taxonomy" id="2663907"/>
    <lineage>
        <taxon>Eukaryota</taxon>
        <taxon>Fungi</taxon>
        <taxon>Fungi incertae sedis</taxon>
        <taxon>Zoopagomycota</taxon>
        <taxon>Kickxellomycotina</taxon>
        <taxon>Kickxellomycetes</taxon>
        <taxon>Kickxellales</taxon>
        <taxon>Kickxellaceae</taxon>
        <taxon>Coemansia</taxon>
    </lineage>
</organism>
<dbReference type="InterPro" id="IPR045246">
    <property type="entry name" value="Piwi_ago-like"/>
</dbReference>
<feature type="domain" description="Piwi" evidence="2">
    <location>
        <begin position="528"/>
        <end position="829"/>
    </location>
</feature>
<evidence type="ECO:0000313" key="4">
    <source>
        <dbReference type="Proteomes" id="UP001150907"/>
    </source>
</evidence>
<dbReference type="AlphaFoldDB" id="A0A9W8EHY6"/>
<dbReference type="GO" id="GO:0003723">
    <property type="term" value="F:RNA binding"/>
    <property type="evidence" value="ECO:0007669"/>
    <property type="project" value="InterPro"/>
</dbReference>
<feature type="domain" description="PAZ" evidence="1">
    <location>
        <begin position="233"/>
        <end position="352"/>
    </location>
</feature>
<dbReference type="InterPro" id="IPR012337">
    <property type="entry name" value="RNaseH-like_sf"/>
</dbReference>
<sequence>MSVRSGASRGGTALLAQPAQQQGYGSLGRPQKVFVNLVEFTKFPEADIYQYNVVVVPERGDFKRLPPPAYMRSVFDAAMGAHRQGKLKGTTMVYDSRKIAYAPKRVFYPITNVSWQYQHVAYNEDGRTENYVIKLREAAVVNTSIISEFIRGRGNVDVGDIQSALNALDLAIGSVLHLEMVGFNRSFFTREQSRAISGGLELWRGFSFSVRPGIDRLYLNVNTAVTAMYTPGSLLDALMSLLDMRDPSQLRGRMTPQTVREMGSYLRGLILHNEHRGIQGKRKFSVRGVTSRPLDQESFEWEDPDHPGPPATITVAQYFQRRYNLHLRYPFLPGLVGRKNSVFPIEFCEIAQNQRFRGKLDDRQTADMVKFACQRPGDNMNRICDVLRQVDLGRSPVVQSFGLALPTRLSEVESRIMPAPTVNYGRGSRDASFVPQGGVWNMRDKHVSVAGQELKYWAVLVLASKQYVHEGSVQSFVTMLVSTCGNTGYRVGNPRPPIVYGNPNSDIAREVTRARDSIRAPSGVAPQLLLVILPSTNTQVYQTVKNCAYTTLGIHTQCMQAKHVQRPNMQYCANLCLKINAKLGGSNQALPSAHMEQLLRRKPTLFLGCDVTHPAPGEQHKPSIASVVGSVDFVGLRYVATLIQLPSRQEMVDKLQEAIVRHLKLFFKGTKTKPQRIVFYRDGVSETQFAQVRDREIIEIQRACASVENGYKPEITFLAVLKRHNTRFFPMGRDGDRTGNCVPGTVIDRAVTMPGMTDFYLFAHAAIQGTSRPTHYYVLHDDANFTADAIQQLTYHLCYTYAICTRSVSLVPPVYYAHRVADRARCHLVDMGVGFEEASSESNGYYGGAGVSAGRQAAPGRAAASVAKIIKISSHLDESMYFM</sequence>
<dbReference type="SUPFAM" id="SSF101690">
    <property type="entry name" value="PAZ domain"/>
    <property type="match status" value="1"/>
</dbReference>
<reference evidence="3" key="1">
    <citation type="submission" date="2022-07" db="EMBL/GenBank/DDBJ databases">
        <title>Phylogenomic reconstructions and comparative analyses of Kickxellomycotina fungi.</title>
        <authorList>
            <person name="Reynolds N.K."/>
            <person name="Stajich J.E."/>
            <person name="Barry K."/>
            <person name="Grigoriev I.V."/>
            <person name="Crous P."/>
            <person name="Smith M.E."/>
        </authorList>
    </citation>
    <scope>NUCLEOTIDE SEQUENCE</scope>
    <source>
        <strain evidence="3">IMI 214461</strain>
    </source>
</reference>
<dbReference type="PANTHER" id="PTHR22891">
    <property type="entry name" value="EUKARYOTIC TRANSLATION INITIATION FACTOR 2C"/>
    <property type="match status" value="1"/>
</dbReference>
<protein>
    <recommendedName>
        <fullName evidence="5">Piwi-domain-containing protein</fullName>
    </recommendedName>
</protein>
<dbReference type="InterPro" id="IPR014811">
    <property type="entry name" value="ArgoL1"/>
</dbReference>
<dbReference type="SMART" id="SM01163">
    <property type="entry name" value="DUF1785"/>
    <property type="match status" value="1"/>
</dbReference>
<dbReference type="OrthoDB" id="10252740at2759"/>
<dbReference type="Pfam" id="PF16487">
    <property type="entry name" value="ArgoMid"/>
    <property type="match status" value="1"/>
</dbReference>
<evidence type="ECO:0008006" key="5">
    <source>
        <dbReference type="Google" id="ProtNLM"/>
    </source>
</evidence>
<gene>
    <name evidence="3" type="ORF">H4R26_000358</name>
</gene>
<name>A0A9W8EHY6_9FUNG</name>
<dbReference type="CDD" id="cd04657">
    <property type="entry name" value="Piwi_ago-like"/>
    <property type="match status" value="1"/>
</dbReference>
<dbReference type="InterPro" id="IPR003165">
    <property type="entry name" value="Piwi"/>
</dbReference>
<dbReference type="Gene3D" id="2.170.260.10">
    <property type="entry name" value="paz domain"/>
    <property type="match status" value="1"/>
</dbReference>
<dbReference type="Pfam" id="PF08699">
    <property type="entry name" value="ArgoL1"/>
    <property type="match status" value="1"/>
</dbReference>
<dbReference type="Pfam" id="PF16486">
    <property type="entry name" value="ArgoN"/>
    <property type="match status" value="1"/>
</dbReference>
<dbReference type="Proteomes" id="UP001150907">
    <property type="component" value="Unassembled WGS sequence"/>
</dbReference>
<keyword evidence="4" id="KW-1185">Reference proteome</keyword>